<dbReference type="FunCoup" id="C4XWX1">
    <property type="interactions" value="84"/>
</dbReference>
<dbReference type="InterPro" id="IPR036390">
    <property type="entry name" value="WH_DNA-bd_sf"/>
</dbReference>
<dbReference type="AlphaFoldDB" id="C4XWX1"/>
<dbReference type="GO" id="GO:0031902">
    <property type="term" value="C:late endosome membrane"/>
    <property type="evidence" value="ECO:0007669"/>
    <property type="project" value="UniProtKB-UniRule"/>
</dbReference>
<dbReference type="GO" id="GO:0008270">
    <property type="term" value="F:zinc ion binding"/>
    <property type="evidence" value="ECO:0007669"/>
    <property type="project" value="UniProtKB-KW"/>
</dbReference>
<dbReference type="InterPro" id="IPR040608">
    <property type="entry name" value="Snf8/Vps36"/>
</dbReference>
<reference evidence="10 11" key="1">
    <citation type="journal article" date="2009" name="Nature">
        <title>Evolution of pathogenicity and sexual reproduction in eight Candida genomes.</title>
        <authorList>
            <person name="Butler G."/>
            <person name="Rasmussen M.D."/>
            <person name="Lin M.F."/>
            <person name="Santos M.A."/>
            <person name="Sakthikumar S."/>
            <person name="Munro C.A."/>
            <person name="Rheinbay E."/>
            <person name="Grabherr M."/>
            <person name="Forche A."/>
            <person name="Reedy J.L."/>
            <person name="Agrafioti I."/>
            <person name="Arnaud M.B."/>
            <person name="Bates S."/>
            <person name="Brown A.J."/>
            <person name="Brunke S."/>
            <person name="Costanzo M.C."/>
            <person name="Fitzpatrick D.A."/>
            <person name="de Groot P.W."/>
            <person name="Harris D."/>
            <person name="Hoyer L.L."/>
            <person name="Hube B."/>
            <person name="Klis F.M."/>
            <person name="Kodira C."/>
            <person name="Lennard N."/>
            <person name="Logue M.E."/>
            <person name="Martin R."/>
            <person name="Neiman A.M."/>
            <person name="Nikolaou E."/>
            <person name="Quail M.A."/>
            <person name="Quinn J."/>
            <person name="Santos M.C."/>
            <person name="Schmitzberger F.F."/>
            <person name="Sherlock G."/>
            <person name="Shah P."/>
            <person name="Silverstein K.A."/>
            <person name="Skrzypek M.S."/>
            <person name="Soll D."/>
            <person name="Staggs R."/>
            <person name="Stansfield I."/>
            <person name="Stumpf M.P."/>
            <person name="Sudbery P.E."/>
            <person name="Srikantha T."/>
            <person name="Zeng Q."/>
            <person name="Berman J."/>
            <person name="Berriman M."/>
            <person name="Heitman J."/>
            <person name="Gow N.A."/>
            <person name="Lorenz M.C."/>
            <person name="Birren B.W."/>
            <person name="Kellis M."/>
            <person name="Cuomo C.A."/>
        </authorList>
    </citation>
    <scope>NUCLEOTIDE SEQUENCE [LARGE SCALE GENOMIC DNA]</scope>
    <source>
        <strain evidence="10 11">ATCC 42720</strain>
    </source>
</reference>
<accession>C4XWX1</accession>
<keyword evidence="7" id="KW-0967">Endosome</keyword>
<evidence type="ECO:0000256" key="3">
    <source>
        <dbReference type="ARBA" id="ARBA00022723"/>
    </source>
</evidence>
<comment type="function">
    <text evidence="7">Component of the ESCRT-II complex (endosomal sorting complex required for transport II), which is required for multivesicular body (MVB) formation and sorting of endosomal cargo proteins into MVBs.</text>
</comment>
<comment type="subunit">
    <text evidence="7">Component of the endosomal sorting complex required for transport II (ESCRT-II).</text>
</comment>
<organism evidence="10 11">
    <name type="scientific">Clavispora lusitaniae (strain ATCC 42720)</name>
    <name type="common">Yeast</name>
    <name type="synonym">Candida lusitaniae</name>
    <dbReference type="NCBI Taxonomy" id="306902"/>
    <lineage>
        <taxon>Eukaryota</taxon>
        <taxon>Fungi</taxon>
        <taxon>Dikarya</taxon>
        <taxon>Ascomycota</taxon>
        <taxon>Saccharomycotina</taxon>
        <taxon>Pichiomycetes</taxon>
        <taxon>Metschnikowiaceae</taxon>
        <taxon>Clavispora</taxon>
    </lineage>
</organism>
<dbReference type="InterPro" id="IPR036388">
    <property type="entry name" value="WH-like_DNA-bd_sf"/>
</dbReference>
<protein>
    <recommendedName>
        <fullName evidence="7">Vacuolar protein-sorting-associated protein 36</fullName>
    </recommendedName>
    <alternativeName>
        <fullName evidence="7">ESCRT-II complex subunit VPS36</fullName>
    </alternativeName>
</protein>
<feature type="region of interest" description="Disordered" evidence="8">
    <location>
        <begin position="327"/>
        <end position="357"/>
    </location>
</feature>
<evidence type="ECO:0000259" key="9">
    <source>
        <dbReference type="PROSITE" id="PS51495"/>
    </source>
</evidence>
<keyword evidence="4" id="KW-0863">Zinc-finger</keyword>
<evidence type="ECO:0000256" key="5">
    <source>
        <dbReference type="ARBA" id="ARBA00022833"/>
    </source>
</evidence>
<dbReference type="SMART" id="SM00547">
    <property type="entry name" value="ZnF_RBZ"/>
    <property type="match status" value="1"/>
</dbReference>
<evidence type="ECO:0000256" key="8">
    <source>
        <dbReference type="SAM" id="MobiDB-lite"/>
    </source>
</evidence>
<dbReference type="GO" id="GO:0000814">
    <property type="term" value="C:ESCRT II complex"/>
    <property type="evidence" value="ECO:0007669"/>
    <property type="project" value="UniProtKB-UniRule"/>
</dbReference>
<comment type="subcellular location">
    <subcellularLocation>
        <location evidence="7">Cytoplasm</location>
    </subcellularLocation>
    <subcellularLocation>
        <location evidence="7">Endosome</location>
    </subcellularLocation>
</comment>
<dbReference type="HOGENOM" id="CLU_015433_2_0_1"/>
<proteinExistence type="inferred from homology"/>
<name>C4XWX1_CLAL4</name>
<dbReference type="InterPro" id="IPR031558">
    <property type="entry name" value="Vps36-NZF-N"/>
</dbReference>
<sequence>MSKESFLHVWQSVAINKSSRPVLSEDEHTLYVKEGVGLYQGRAKIVNHQDGRVYLTNKRIVYVDARQAVAVSLRDTARAEHVERFLRASPKVKVYLARGGTRAAPEQWRWTCRICSFRNTVPSKEGAQCVACGIRPAPNELTTQTNTTTTNTNTTTTNTTTTTATNTNKSTNTNTISTNATNTNANANTNPTSANTNTNTTFVSGILDASVSSLSRNNSSATLETSAAKTPTAAKGLACPACTFLNHPSMRACELCSTPLQAAAPDPPRSDANPARLALDGPEEYTGGAPYIKFSFRAGGDTDFHTHLVAAIDAEKWAALERANKVGKGEVQPQEPARRTGGGILHLEQQSENRRRENEQVLASSLDDLQQLMAQAQDLIALATSFRPVVRKNAARDLARDMRSLAAACGAVRAGSALFHAELARHMCEFLLARDLSSAAAMITMPDLFARYNRFRVSAQGLAAGLVSTEDIRTSLELANSLALPVQIKKYSSGLEVVARRTLESEGVAARIVAFLKDVQDGTSAETYFEGDTDRQWRGASVAEVAAHFGWAYAVCVEELDRCIDQQLVVYDRHVSGTFYYANAFGTWAQETRCKV</sequence>
<dbReference type="Gene3D" id="2.30.30.380">
    <property type="entry name" value="Zn-finger domain of Sec23/24"/>
    <property type="match status" value="1"/>
</dbReference>
<evidence type="ECO:0000313" key="10">
    <source>
        <dbReference type="EMBL" id="EEQ36321.1"/>
    </source>
</evidence>
<dbReference type="Pfam" id="PF16988">
    <property type="entry name" value="Vps36-NZF-N"/>
    <property type="match status" value="1"/>
</dbReference>
<evidence type="ECO:0000256" key="1">
    <source>
        <dbReference type="ARBA" id="ARBA00009697"/>
    </source>
</evidence>
<dbReference type="GO" id="GO:0043328">
    <property type="term" value="P:protein transport to vacuole involved in ubiquitin-dependent protein catabolic process via the multivesicular body sorting pathway"/>
    <property type="evidence" value="ECO:0007669"/>
    <property type="project" value="UniProtKB-UniRule"/>
</dbReference>
<dbReference type="STRING" id="306902.C4XWX1"/>
<dbReference type="SUPFAM" id="SSF90209">
    <property type="entry name" value="Ran binding protein zinc finger-like"/>
    <property type="match status" value="2"/>
</dbReference>
<evidence type="ECO:0000256" key="7">
    <source>
        <dbReference type="RuleBase" id="RU367095"/>
    </source>
</evidence>
<dbReference type="Pfam" id="PF04157">
    <property type="entry name" value="EAP30"/>
    <property type="match status" value="1"/>
</dbReference>
<keyword evidence="5" id="KW-0862">Zinc</keyword>
<dbReference type="Pfam" id="PF11605">
    <property type="entry name" value="Vps36_ESCRT-II"/>
    <property type="match status" value="1"/>
</dbReference>
<dbReference type="KEGG" id="clu:CLUG_00444"/>
<dbReference type="VEuPathDB" id="FungiDB:CLUG_00444"/>
<keyword evidence="2 7" id="KW-0813">Transport</keyword>
<evidence type="ECO:0000313" key="11">
    <source>
        <dbReference type="Proteomes" id="UP000007703"/>
    </source>
</evidence>
<feature type="region of interest" description="Disordered" evidence="8">
    <location>
        <begin position="143"/>
        <end position="197"/>
    </location>
</feature>
<dbReference type="EMBL" id="CH408076">
    <property type="protein sequence ID" value="EEQ36321.1"/>
    <property type="molecule type" value="Genomic_DNA"/>
</dbReference>
<keyword evidence="6 7" id="KW-0653">Protein transport</keyword>
<dbReference type="SUPFAM" id="SSF46785">
    <property type="entry name" value="Winged helix' DNA-binding domain"/>
    <property type="match status" value="1"/>
</dbReference>
<dbReference type="GO" id="GO:0032266">
    <property type="term" value="F:phosphatidylinositol-3-phosphate binding"/>
    <property type="evidence" value="ECO:0007669"/>
    <property type="project" value="UniProtKB-UniRule"/>
</dbReference>
<evidence type="ECO:0000256" key="6">
    <source>
        <dbReference type="ARBA" id="ARBA00022927"/>
    </source>
</evidence>
<dbReference type="InterPro" id="IPR037855">
    <property type="entry name" value="Vps36"/>
</dbReference>
<dbReference type="InParanoid" id="C4XWX1"/>
<dbReference type="Gene3D" id="2.30.29.30">
    <property type="entry name" value="Pleckstrin-homology domain (PH domain)/Phosphotyrosine-binding domain (PTB)"/>
    <property type="match status" value="1"/>
</dbReference>
<evidence type="ECO:0000256" key="4">
    <source>
        <dbReference type="ARBA" id="ARBA00022771"/>
    </source>
</evidence>
<dbReference type="Proteomes" id="UP000007703">
    <property type="component" value="Unassembled WGS sequence"/>
</dbReference>
<dbReference type="InterPro" id="IPR021648">
    <property type="entry name" value="GLUE_dom"/>
</dbReference>
<dbReference type="Gene3D" id="1.10.10.10">
    <property type="entry name" value="Winged helix-like DNA-binding domain superfamily/Winged helix DNA-binding domain"/>
    <property type="match status" value="2"/>
</dbReference>
<dbReference type="PANTHER" id="PTHR13128">
    <property type="entry name" value="VACUOLAR PROTEIN-SORTING-ASSOCIATED PROTEIN 36"/>
    <property type="match status" value="1"/>
</dbReference>
<dbReference type="InterPro" id="IPR036443">
    <property type="entry name" value="Znf_RanBP2_sf"/>
</dbReference>
<feature type="domain" description="GLUE N-terminal" evidence="9">
    <location>
        <begin position="13"/>
        <end position="324"/>
    </location>
</feature>
<comment type="similarity">
    <text evidence="1 7">Belongs to the VPS36 family.</text>
</comment>
<dbReference type="OrthoDB" id="271448at2759"/>
<dbReference type="OMA" id="YAMYNKS"/>
<dbReference type="PROSITE" id="PS51495">
    <property type="entry name" value="GLUE"/>
    <property type="match status" value="1"/>
</dbReference>
<dbReference type="InterPro" id="IPR001876">
    <property type="entry name" value="Znf_RanBP2"/>
</dbReference>
<evidence type="ECO:0000256" key="2">
    <source>
        <dbReference type="ARBA" id="ARBA00022448"/>
    </source>
</evidence>
<dbReference type="GeneID" id="8500083"/>
<gene>
    <name evidence="10" type="ORF">CLUG_00444</name>
</gene>
<keyword evidence="7" id="KW-0963">Cytoplasm</keyword>
<dbReference type="SUPFAM" id="SSF50729">
    <property type="entry name" value="PH domain-like"/>
    <property type="match status" value="1"/>
</dbReference>
<dbReference type="PANTHER" id="PTHR13128:SF12">
    <property type="entry name" value="VACUOLAR PROTEIN-SORTING-ASSOCIATED PROTEIN 36"/>
    <property type="match status" value="1"/>
</dbReference>
<keyword evidence="3" id="KW-0479">Metal-binding</keyword>
<dbReference type="GO" id="GO:0043130">
    <property type="term" value="F:ubiquitin binding"/>
    <property type="evidence" value="ECO:0007669"/>
    <property type="project" value="UniProtKB-UniRule"/>
</dbReference>
<dbReference type="InterPro" id="IPR011993">
    <property type="entry name" value="PH-like_dom_sf"/>
</dbReference>